<dbReference type="KEGG" id="schv:BRCON_0307"/>
<dbReference type="AlphaFoldDB" id="A0A2Z4Y225"/>
<evidence type="ECO:0000313" key="3">
    <source>
        <dbReference type="Proteomes" id="UP000262583"/>
    </source>
</evidence>
<proteinExistence type="predicted"/>
<keyword evidence="2" id="KW-0808">Transferase</keyword>
<evidence type="ECO:0000259" key="1">
    <source>
        <dbReference type="Pfam" id="PF00483"/>
    </source>
</evidence>
<reference evidence="2 3" key="1">
    <citation type="submission" date="2018-05" db="EMBL/GenBank/DDBJ databases">
        <title>A metagenomic window into the 2 km-deep terrestrial subsurface aquifer revealed taxonomically and functionally diverse microbial community comprising novel uncultured bacterial lineages.</title>
        <authorList>
            <person name="Kadnikov V.V."/>
            <person name="Mardanov A.V."/>
            <person name="Beletsky A.V."/>
            <person name="Banks D."/>
            <person name="Pimenov N.V."/>
            <person name="Frank Y.A."/>
            <person name="Karnachuk O.V."/>
            <person name="Ravin N.V."/>
        </authorList>
    </citation>
    <scope>NUCLEOTIDE SEQUENCE [LARGE SCALE GENOMIC DNA]</scope>
    <source>
        <strain evidence="2">BY</strain>
    </source>
</reference>
<dbReference type="InterPro" id="IPR005835">
    <property type="entry name" value="NTP_transferase_dom"/>
</dbReference>
<gene>
    <name evidence="2" type="ORF">BRCON_0307</name>
</gene>
<dbReference type="GO" id="GO:0016740">
    <property type="term" value="F:transferase activity"/>
    <property type="evidence" value="ECO:0007669"/>
    <property type="project" value="UniProtKB-KW"/>
</dbReference>
<protein>
    <submittedName>
        <fullName evidence="2">D-glycero-D-manno-heptose 1-phosphate guanosyltransferase</fullName>
    </submittedName>
</protein>
<name>A0A2Z4Y225_SUMC1</name>
<dbReference type="SUPFAM" id="SSF53448">
    <property type="entry name" value="Nucleotide-diphospho-sugar transferases"/>
    <property type="match status" value="1"/>
</dbReference>
<dbReference type="Proteomes" id="UP000262583">
    <property type="component" value="Chromosome"/>
</dbReference>
<feature type="domain" description="Nucleotidyl transferase" evidence="1">
    <location>
        <begin position="4"/>
        <end position="229"/>
    </location>
</feature>
<accession>A0A2Z4Y225</accession>
<dbReference type="EMBL" id="CP030759">
    <property type="protein sequence ID" value="AXA35084.1"/>
    <property type="molecule type" value="Genomic_DNA"/>
</dbReference>
<dbReference type="InterPro" id="IPR029044">
    <property type="entry name" value="Nucleotide-diphossugar_trans"/>
</dbReference>
<dbReference type="Gene3D" id="3.90.550.10">
    <property type="entry name" value="Spore Coat Polysaccharide Biosynthesis Protein SpsA, Chain A"/>
    <property type="match status" value="1"/>
</dbReference>
<dbReference type="PANTHER" id="PTHR22572">
    <property type="entry name" value="SUGAR-1-PHOSPHATE GUANYL TRANSFERASE"/>
    <property type="match status" value="1"/>
</dbReference>
<organism evidence="2 3">
    <name type="scientific">Sumerlaea chitinivorans</name>
    <dbReference type="NCBI Taxonomy" id="2250252"/>
    <lineage>
        <taxon>Bacteria</taxon>
        <taxon>Candidatus Sumerlaeota</taxon>
        <taxon>Candidatus Sumerlaeia</taxon>
        <taxon>Candidatus Sumerlaeales</taxon>
        <taxon>Candidatus Sumerlaeaceae</taxon>
        <taxon>Candidatus Sumerlaea</taxon>
    </lineage>
</organism>
<dbReference type="Pfam" id="PF00483">
    <property type="entry name" value="NTP_transferase"/>
    <property type="match status" value="1"/>
</dbReference>
<dbReference type="InterPro" id="IPR050486">
    <property type="entry name" value="Mannose-1P_guanyltransferase"/>
</dbReference>
<sequence>MTYKAVIMAGGEGTRMRPFTHTIPKPLLPLGRKPIGQIIIERLRACGIREIIMALGYRSDLLRAYFQSGEQFGVNIRYFVDPARLGTAGALAYLDDLDVAPFLVTNGDILTDLDYARFLEEHTASGAALTVAVRTAEMPIPYGVMELEGERVKGVREKPVYTYQFNAGIYAVSPEARKLVPRGQCFHMTDLINATITAGLEVRAKELSGLWFDLARVDDFEKALHQIEQHYPDLLS</sequence>
<evidence type="ECO:0000313" key="2">
    <source>
        <dbReference type="EMBL" id="AXA35084.1"/>
    </source>
</evidence>